<feature type="domain" description="BIG2" evidence="1">
    <location>
        <begin position="80"/>
        <end position="157"/>
    </location>
</feature>
<accession>A0A0A1UAM7</accession>
<evidence type="ECO:0000313" key="3">
    <source>
        <dbReference type="Proteomes" id="UP000014680"/>
    </source>
</evidence>
<evidence type="ECO:0000259" key="1">
    <source>
        <dbReference type="SMART" id="SM00635"/>
    </source>
</evidence>
<keyword evidence="3" id="KW-1185">Reference proteome</keyword>
<feature type="non-terminal residue" evidence="2">
    <location>
        <position position="274"/>
    </location>
</feature>
<dbReference type="InterPro" id="IPR003343">
    <property type="entry name" value="Big_2"/>
</dbReference>
<sequence>MCLDIKTKTLDIKKTDFKIHPSILPKIYPSTSIVFKSSDPSIVTVDENGVLTPQRVGKTEIIMTVDSKPIYEAFQVEIFATTGIEIYSETTHVKIGESLRLTAKSIPQKEVISNTAVNWSSLSNNILSISSSGVITALAEGTALIKCVYVESGNTFEATKEFTVYTEVVTTSVVLEVEGLNTSQLVKGTSATAKVYLEPYHRPLTLGVSSVTLTSSNDDILKISQDGTLTGVSEGDAQITVTYTENGNSFKATKTLTVISAPVVLTSIAIETDS</sequence>
<dbReference type="AlphaFoldDB" id="A0A0A1UAM7"/>
<dbReference type="Proteomes" id="UP000014680">
    <property type="component" value="Unassembled WGS sequence"/>
</dbReference>
<dbReference type="Pfam" id="PF02368">
    <property type="entry name" value="Big_2"/>
    <property type="match status" value="2"/>
</dbReference>
<reference evidence="2 3" key="1">
    <citation type="submission" date="2012-10" db="EMBL/GenBank/DDBJ databases">
        <authorList>
            <person name="Zafar N."/>
            <person name="Inman J."/>
            <person name="Hall N."/>
            <person name="Lorenzi H."/>
            <person name="Caler E."/>
        </authorList>
    </citation>
    <scope>NUCLEOTIDE SEQUENCE [LARGE SCALE GENOMIC DNA]</scope>
    <source>
        <strain evidence="2 3">IP1</strain>
    </source>
</reference>
<dbReference type="GeneID" id="14890970"/>
<dbReference type="VEuPathDB" id="AmoebaDB:EIN_388540"/>
<gene>
    <name evidence="2" type="ORF">EIN_388540</name>
</gene>
<dbReference type="EMBL" id="KB206398">
    <property type="protein sequence ID" value="ELP92020.1"/>
    <property type="molecule type" value="Genomic_DNA"/>
</dbReference>
<feature type="domain" description="BIG2" evidence="1">
    <location>
        <begin position="176"/>
        <end position="255"/>
    </location>
</feature>
<dbReference type="SUPFAM" id="SSF49373">
    <property type="entry name" value="Invasin/intimin cell-adhesion fragments"/>
    <property type="match status" value="3"/>
</dbReference>
<dbReference type="Gene3D" id="2.60.40.1080">
    <property type="match status" value="3"/>
</dbReference>
<organism evidence="2 3">
    <name type="scientific">Entamoeba invadens IP1</name>
    <dbReference type="NCBI Taxonomy" id="370355"/>
    <lineage>
        <taxon>Eukaryota</taxon>
        <taxon>Amoebozoa</taxon>
        <taxon>Evosea</taxon>
        <taxon>Archamoebae</taxon>
        <taxon>Mastigamoebida</taxon>
        <taxon>Entamoebidae</taxon>
        <taxon>Entamoeba</taxon>
    </lineage>
</organism>
<feature type="non-terminal residue" evidence="2">
    <location>
        <position position="1"/>
    </location>
</feature>
<dbReference type="SMART" id="SM00635">
    <property type="entry name" value="BID_2"/>
    <property type="match status" value="3"/>
</dbReference>
<dbReference type="RefSeq" id="XP_004258791.1">
    <property type="nucleotide sequence ID" value="XM_004258743.1"/>
</dbReference>
<dbReference type="KEGG" id="eiv:EIN_388540"/>
<dbReference type="InterPro" id="IPR008964">
    <property type="entry name" value="Invasin/intimin_cell_adhesion"/>
</dbReference>
<feature type="domain" description="BIG2" evidence="1">
    <location>
        <begin position="13"/>
        <end position="75"/>
    </location>
</feature>
<proteinExistence type="predicted"/>
<evidence type="ECO:0000313" key="2">
    <source>
        <dbReference type="EMBL" id="ELP92020.1"/>
    </source>
</evidence>
<name>A0A0A1UAM7_ENTIV</name>
<protein>
    <submittedName>
        <fullName evidence="2">Bacterial Ig family (Group 2) protein</fullName>
    </submittedName>
</protein>